<evidence type="ECO:0000256" key="3">
    <source>
        <dbReference type="ARBA" id="ARBA00023125"/>
    </source>
</evidence>
<protein>
    <submittedName>
        <fullName evidence="6">LysR family transcriptional regulator</fullName>
    </submittedName>
</protein>
<dbReference type="Gene3D" id="3.40.190.10">
    <property type="entry name" value="Periplasmic binding protein-like II"/>
    <property type="match status" value="2"/>
</dbReference>
<reference evidence="6 7" key="1">
    <citation type="submission" date="2020-10" db="EMBL/GenBank/DDBJ databases">
        <title>ChiBAC.</title>
        <authorList>
            <person name="Zenner C."/>
            <person name="Hitch T.C.A."/>
            <person name="Clavel T."/>
        </authorList>
    </citation>
    <scope>NUCLEOTIDE SEQUENCE [LARGE SCALE GENOMIC DNA]</scope>
    <source>
        <strain evidence="6 7">DSM 108991</strain>
    </source>
</reference>
<evidence type="ECO:0000313" key="7">
    <source>
        <dbReference type="Proteomes" id="UP000758652"/>
    </source>
</evidence>
<keyword evidence="4" id="KW-0804">Transcription</keyword>
<keyword evidence="2" id="KW-0805">Transcription regulation</keyword>
<dbReference type="Pfam" id="PF00126">
    <property type="entry name" value="HTH_1"/>
    <property type="match status" value="1"/>
</dbReference>
<evidence type="ECO:0000259" key="5">
    <source>
        <dbReference type="PROSITE" id="PS50931"/>
    </source>
</evidence>
<dbReference type="Pfam" id="PF03466">
    <property type="entry name" value="LysR_substrate"/>
    <property type="match status" value="1"/>
</dbReference>
<dbReference type="PROSITE" id="PS50931">
    <property type="entry name" value="HTH_LYSR"/>
    <property type="match status" value="1"/>
</dbReference>
<dbReference type="PRINTS" id="PR00039">
    <property type="entry name" value="HTHLYSR"/>
</dbReference>
<dbReference type="Proteomes" id="UP000758652">
    <property type="component" value="Unassembled WGS sequence"/>
</dbReference>
<sequence>MLLRQMRYFVAVADCRSFTEAAEQCYISQSAISQQIRALEADLGVELIHRENRRFSLTPAGEYFYRQSKGLLGQVEAVRRETVRIGQDQESQLRIGYPRNYSGQELHQAVADFSRMYPEVAISIVNGTHEELYDLLRFGEADLILNDQRRAFLDQYVNYELLRCDCLAEIPTGSSLADQDAVELEDLRHIPCILVAPGEQQSTEEAYYKNTVGFGGSFLFAGNLEEGRLMVAGNRGFLPVDKVGTLSPAGAAVKRLSILQGGQKLRRNYCLFWMKEHSSYYIEEFAGMLRTLLVSEE</sequence>
<evidence type="ECO:0000313" key="6">
    <source>
        <dbReference type="EMBL" id="MBE5064375.1"/>
    </source>
</evidence>
<dbReference type="SUPFAM" id="SSF46785">
    <property type="entry name" value="Winged helix' DNA-binding domain"/>
    <property type="match status" value="1"/>
</dbReference>
<dbReference type="InterPro" id="IPR000847">
    <property type="entry name" value="LysR_HTH_N"/>
</dbReference>
<evidence type="ECO:0000256" key="2">
    <source>
        <dbReference type="ARBA" id="ARBA00023015"/>
    </source>
</evidence>
<comment type="caution">
    <text evidence="6">The sequence shown here is derived from an EMBL/GenBank/DDBJ whole genome shotgun (WGS) entry which is preliminary data.</text>
</comment>
<evidence type="ECO:0000256" key="1">
    <source>
        <dbReference type="ARBA" id="ARBA00009437"/>
    </source>
</evidence>
<keyword evidence="3" id="KW-0238">DNA-binding</keyword>
<proteinExistence type="inferred from homology"/>
<organism evidence="6 7">
    <name type="scientific">Claveliimonas monacensis</name>
    <dbReference type="NCBI Taxonomy" id="2779351"/>
    <lineage>
        <taxon>Bacteria</taxon>
        <taxon>Bacillati</taxon>
        <taxon>Bacillota</taxon>
        <taxon>Clostridia</taxon>
        <taxon>Lachnospirales</taxon>
        <taxon>Lachnospiraceae</taxon>
        <taxon>Claveliimonas</taxon>
    </lineage>
</organism>
<keyword evidence="7" id="KW-1185">Reference proteome</keyword>
<dbReference type="PANTHER" id="PTHR30346">
    <property type="entry name" value="TRANSCRIPTIONAL DUAL REGULATOR HCAR-RELATED"/>
    <property type="match status" value="1"/>
</dbReference>
<gene>
    <name evidence="6" type="ORF">INF30_14055</name>
</gene>
<dbReference type="SUPFAM" id="SSF53850">
    <property type="entry name" value="Periplasmic binding protein-like II"/>
    <property type="match status" value="1"/>
</dbReference>
<accession>A0ABR9RN36</accession>
<dbReference type="PANTHER" id="PTHR30346:SF28">
    <property type="entry name" value="HTH-TYPE TRANSCRIPTIONAL REGULATOR CYNR"/>
    <property type="match status" value="1"/>
</dbReference>
<dbReference type="EMBL" id="JADCKL010000020">
    <property type="protein sequence ID" value="MBE5064375.1"/>
    <property type="molecule type" value="Genomic_DNA"/>
</dbReference>
<feature type="domain" description="HTH lysR-type" evidence="5">
    <location>
        <begin position="1"/>
        <end position="58"/>
    </location>
</feature>
<dbReference type="Gene3D" id="1.10.10.10">
    <property type="entry name" value="Winged helix-like DNA-binding domain superfamily/Winged helix DNA-binding domain"/>
    <property type="match status" value="1"/>
</dbReference>
<comment type="similarity">
    <text evidence="1">Belongs to the LysR transcriptional regulatory family.</text>
</comment>
<dbReference type="InterPro" id="IPR036390">
    <property type="entry name" value="WH_DNA-bd_sf"/>
</dbReference>
<dbReference type="CDD" id="cd05466">
    <property type="entry name" value="PBP2_LTTR_substrate"/>
    <property type="match status" value="1"/>
</dbReference>
<dbReference type="InterPro" id="IPR005119">
    <property type="entry name" value="LysR_subst-bd"/>
</dbReference>
<evidence type="ECO:0000256" key="4">
    <source>
        <dbReference type="ARBA" id="ARBA00023163"/>
    </source>
</evidence>
<name>A0ABR9RN36_9FIRM</name>
<dbReference type="InterPro" id="IPR036388">
    <property type="entry name" value="WH-like_DNA-bd_sf"/>
</dbReference>